<evidence type="ECO:0000313" key="1">
    <source>
        <dbReference type="EMBL" id="AEN78022.1"/>
    </source>
</evidence>
<dbReference type="PATRIC" id="fig|1069534.5.peg.811"/>
<dbReference type="RefSeq" id="WP_014073243.1">
    <property type="nucleotide sequence ID" value="NC_015975.1"/>
</dbReference>
<dbReference type="eggNOG" id="COG5492">
    <property type="taxonomic scope" value="Bacteria"/>
</dbReference>
<accession>G2SN48</accession>
<dbReference type="STRING" id="1069534.LRC_07330"/>
<sequence>MANQPKYVTSAKPKVGGSIYSAPIGTALPTDATTALNTAFKCLGYVSDDGVQNSDDRKTTDIKSWGGDIVNSVQTEKTDTFKYTLIEALNVDVLKEIYGDSNVTGNLDTGITVKSNSTELDEHVIVIEMVLRNDVLKRIVLPSAKVTDVGEIKYKDGDNVGYETTVTCFPDDNSNTHYEYIVKPKTAVSGGGH</sequence>
<dbReference type="GeneID" id="29801599"/>
<dbReference type="HOGENOM" id="CLU_102082_0_0_9"/>
<dbReference type="EMBL" id="CP003032">
    <property type="protein sequence ID" value="AEN78022.1"/>
    <property type="molecule type" value="Genomic_DNA"/>
</dbReference>
<protein>
    <submittedName>
        <fullName evidence="1">Major tail protein</fullName>
    </submittedName>
</protein>
<dbReference type="AlphaFoldDB" id="G2SN48"/>
<dbReference type="Pfam" id="PF25681">
    <property type="entry name" value="Phage_TTP_17"/>
    <property type="match status" value="1"/>
</dbReference>
<organism evidence="1 2">
    <name type="scientific">Ligilactobacillus ruminis (strain ATCC 27782 / RF3)</name>
    <name type="common">Lactobacillus ruminis</name>
    <dbReference type="NCBI Taxonomy" id="1069534"/>
    <lineage>
        <taxon>Bacteria</taxon>
        <taxon>Bacillati</taxon>
        <taxon>Bacillota</taxon>
        <taxon>Bacilli</taxon>
        <taxon>Lactobacillales</taxon>
        <taxon>Lactobacillaceae</taxon>
        <taxon>Ligilactobacillus</taxon>
    </lineage>
</organism>
<dbReference type="KEGG" id="lrm:LRC_07330"/>
<proteinExistence type="predicted"/>
<reference evidence="1 2" key="1">
    <citation type="journal article" date="2011" name="Microb. Cell Fact.">
        <title>Genome sequences and comparative genomics of two Lactobacillus ruminis strains from the bovine and human intestinal tracts.</title>
        <authorList>
            <person name="Forde B.M."/>
            <person name="Neville B.A."/>
            <person name="O'Donnell M.M."/>
            <person name="Riboulet-Bisson E."/>
            <person name="Claesson M.J."/>
            <person name="Coghlan A."/>
            <person name="Ross R.P."/>
            <person name="O'Toole P.W."/>
        </authorList>
    </citation>
    <scope>NUCLEOTIDE SEQUENCE [LARGE SCALE GENOMIC DNA]</scope>
    <source>
        <strain evidence="2">ATCC 27782 / RF3</strain>
    </source>
</reference>
<name>G2SN48_LIGR2</name>
<gene>
    <name evidence="1" type="ordered locus">LRC_07330</name>
</gene>
<keyword evidence="2" id="KW-1185">Reference proteome</keyword>
<dbReference type="InterPro" id="IPR058154">
    <property type="entry name" value="Bxb1_TTP-like"/>
</dbReference>
<dbReference type="Proteomes" id="UP000001279">
    <property type="component" value="Chromosome"/>
</dbReference>
<evidence type="ECO:0000313" key="2">
    <source>
        <dbReference type="Proteomes" id="UP000001279"/>
    </source>
</evidence>